<evidence type="ECO:0000256" key="8">
    <source>
        <dbReference type="ARBA" id="ARBA00023237"/>
    </source>
</evidence>
<feature type="domain" description="OmpA-like" evidence="10">
    <location>
        <begin position="328"/>
        <end position="448"/>
    </location>
</feature>
<dbReference type="PRINTS" id="PR01021">
    <property type="entry name" value="OMPADOMAIN"/>
</dbReference>
<dbReference type="Gene3D" id="4.10.1080.10">
    <property type="entry name" value="TSP type-3 repeat"/>
    <property type="match status" value="1"/>
</dbReference>
<dbReference type="GO" id="GO:0009279">
    <property type="term" value="C:cell outer membrane"/>
    <property type="evidence" value="ECO:0007669"/>
    <property type="project" value="UniProtKB-SubCell"/>
</dbReference>
<dbReference type="PROSITE" id="PS51123">
    <property type="entry name" value="OMPA_2"/>
    <property type="match status" value="1"/>
</dbReference>
<dbReference type="CDD" id="cd07185">
    <property type="entry name" value="OmpA_C-like"/>
    <property type="match status" value="1"/>
</dbReference>
<dbReference type="InterPro" id="IPR036737">
    <property type="entry name" value="OmpA-like_sf"/>
</dbReference>
<evidence type="ECO:0000256" key="5">
    <source>
        <dbReference type="ARBA" id="ARBA00023065"/>
    </source>
</evidence>
<evidence type="ECO:0000256" key="4">
    <source>
        <dbReference type="ARBA" id="ARBA00022692"/>
    </source>
</evidence>
<dbReference type="GO" id="GO:0005509">
    <property type="term" value="F:calcium ion binding"/>
    <property type="evidence" value="ECO:0007669"/>
    <property type="project" value="InterPro"/>
</dbReference>
<keyword evidence="6" id="KW-0626">Porin</keyword>
<dbReference type="GO" id="GO:0015288">
    <property type="term" value="F:porin activity"/>
    <property type="evidence" value="ECO:0007669"/>
    <property type="project" value="UniProtKB-KW"/>
</dbReference>
<keyword evidence="8" id="KW-0998">Cell outer membrane</keyword>
<name>A0A2P6C7L9_9FLAO</name>
<evidence type="ECO:0000313" key="12">
    <source>
        <dbReference type="Proteomes" id="UP000247345"/>
    </source>
</evidence>
<evidence type="ECO:0000259" key="10">
    <source>
        <dbReference type="PROSITE" id="PS51123"/>
    </source>
</evidence>
<dbReference type="GO" id="GO:0046930">
    <property type="term" value="C:pore complex"/>
    <property type="evidence" value="ECO:0007669"/>
    <property type="project" value="UniProtKB-KW"/>
</dbReference>
<dbReference type="InterPro" id="IPR006664">
    <property type="entry name" value="OMP_bac"/>
</dbReference>
<dbReference type="InterPro" id="IPR050330">
    <property type="entry name" value="Bact_OuterMem_StrucFunc"/>
</dbReference>
<dbReference type="Gene3D" id="3.30.1330.60">
    <property type="entry name" value="OmpA-like domain"/>
    <property type="match status" value="1"/>
</dbReference>
<comment type="caution">
    <text evidence="11">The sequence shown here is derived from an EMBL/GenBank/DDBJ whole genome shotgun (WGS) entry which is preliminary data.</text>
</comment>
<dbReference type="Pfam" id="PF00691">
    <property type="entry name" value="OmpA"/>
    <property type="match status" value="1"/>
</dbReference>
<evidence type="ECO:0000256" key="2">
    <source>
        <dbReference type="ARBA" id="ARBA00022448"/>
    </source>
</evidence>
<dbReference type="PANTHER" id="PTHR30329">
    <property type="entry name" value="STATOR ELEMENT OF FLAGELLAR MOTOR COMPLEX"/>
    <property type="match status" value="1"/>
</dbReference>
<evidence type="ECO:0000256" key="9">
    <source>
        <dbReference type="PROSITE-ProRule" id="PRU00473"/>
    </source>
</evidence>
<keyword evidence="3" id="KW-1134">Transmembrane beta strand</keyword>
<comment type="subcellular location">
    <subcellularLocation>
        <location evidence="1">Cell outer membrane</location>
        <topology evidence="1">Multi-pass membrane protein</topology>
    </subcellularLocation>
</comment>
<dbReference type="RefSeq" id="WP_170062917.1">
    <property type="nucleotide sequence ID" value="NZ_CP150661.1"/>
</dbReference>
<evidence type="ECO:0000256" key="7">
    <source>
        <dbReference type="ARBA" id="ARBA00023136"/>
    </source>
</evidence>
<keyword evidence="4" id="KW-0812">Transmembrane</keyword>
<dbReference type="AlphaFoldDB" id="A0A2P6C7L9"/>
<protein>
    <recommendedName>
        <fullName evidence="10">OmpA-like domain-containing protein</fullName>
    </recommendedName>
</protein>
<dbReference type="SUPFAM" id="SSF103088">
    <property type="entry name" value="OmpA-like"/>
    <property type="match status" value="1"/>
</dbReference>
<reference evidence="11 12" key="1">
    <citation type="submission" date="2016-12" db="EMBL/GenBank/DDBJ databases">
        <title>Trade-off between light-utilization and light-protection in marine flavobacteria.</title>
        <authorList>
            <person name="Kumagai Y."/>
            <person name="Yoshizawa S."/>
            <person name="Kogure K."/>
            <person name="Iwasaki W."/>
        </authorList>
    </citation>
    <scope>NUCLEOTIDE SEQUENCE [LARGE SCALE GENOMIC DNA]</scope>
    <source>
        <strain evidence="11 12">KCTC 12100</strain>
    </source>
</reference>
<keyword evidence="7 9" id="KW-0472">Membrane</keyword>
<sequence length="448" mass="50093">MKKFYTYLFILTLGVTNAQTKENKFMNGESQYDSWALSLFVGPSSIYTGDLRTDETAFKFGVDAQIGATKWFNHGFGLETLLQFGKTKQTNGTRNMNGNTKYVGLSVNGLINLNSVFRRGDLQSKRKWNLYAYAGLGIMDFTSRVTNTKTNITTEFKNDGPWRGLYVQGGAIISRKLNKKFDISARANFLHSGRDMFDGVKKTNVSVSEERLLTASIGITYHFGTKEKLVWSDPYELRLKDALSKQELNKPVNKILDLNDDDNDGVVNEFDKEPNTLSNAVVDGAGRALDTDNDGVADGIDKCPLVKGEQKNNGCSSEVSKKIVQENELDALNLSLRGIQFDTSKAIIKTEFYSVLNNAVSVVKKMPNKKFMITGYTDCLGNLDSNQRLSERRANSVKNYLIKNGVSKSQIFVNGLGENSPLHYCSPCNSCSKEEHKENRRIEIKILN</sequence>
<dbReference type="InterPro" id="IPR006665">
    <property type="entry name" value="OmpA-like"/>
</dbReference>
<evidence type="ECO:0000256" key="6">
    <source>
        <dbReference type="ARBA" id="ARBA00023114"/>
    </source>
</evidence>
<dbReference type="SUPFAM" id="SSF103647">
    <property type="entry name" value="TSP type-3 repeat"/>
    <property type="match status" value="1"/>
</dbReference>
<evidence type="ECO:0000313" key="11">
    <source>
        <dbReference type="EMBL" id="PQJ68905.1"/>
    </source>
</evidence>
<accession>A0A2P6C7L9</accession>
<dbReference type="InterPro" id="IPR011250">
    <property type="entry name" value="OMP/PagP_B-barrel"/>
</dbReference>
<dbReference type="PANTHER" id="PTHR30329:SF21">
    <property type="entry name" value="LIPOPROTEIN YIAD-RELATED"/>
    <property type="match status" value="1"/>
</dbReference>
<dbReference type="Proteomes" id="UP000247345">
    <property type="component" value="Unassembled WGS sequence"/>
</dbReference>
<organism evidence="11 12">
    <name type="scientific">Polaribacter butkevichii</name>
    <dbReference type="NCBI Taxonomy" id="218490"/>
    <lineage>
        <taxon>Bacteria</taxon>
        <taxon>Pseudomonadati</taxon>
        <taxon>Bacteroidota</taxon>
        <taxon>Flavobacteriia</taxon>
        <taxon>Flavobacteriales</taxon>
        <taxon>Flavobacteriaceae</taxon>
    </lineage>
</organism>
<dbReference type="GO" id="GO:0006811">
    <property type="term" value="P:monoatomic ion transport"/>
    <property type="evidence" value="ECO:0007669"/>
    <property type="project" value="UniProtKB-KW"/>
</dbReference>
<gene>
    <name evidence="11" type="ORF">BTO14_12730</name>
</gene>
<evidence type="ECO:0000256" key="1">
    <source>
        <dbReference type="ARBA" id="ARBA00004571"/>
    </source>
</evidence>
<dbReference type="InterPro" id="IPR028974">
    <property type="entry name" value="TSP_type-3_rpt"/>
</dbReference>
<proteinExistence type="predicted"/>
<evidence type="ECO:0000256" key="3">
    <source>
        <dbReference type="ARBA" id="ARBA00022452"/>
    </source>
</evidence>
<keyword evidence="12" id="KW-1185">Reference proteome</keyword>
<dbReference type="SUPFAM" id="SSF56925">
    <property type="entry name" value="OMPA-like"/>
    <property type="match status" value="1"/>
</dbReference>
<dbReference type="EMBL" id="MSCK01000002">
    <property type="protein sequence ID" value="PQJ68905.1"/>
    <property type="molecule type" value="Genomic_DNA"/>
</dbReference>
<keyword evidence="2" id="KW-0813">Transport</keyword>
<keyword evidence="5" id="KW-0406">Ion transport</keyword>